<dbReference type="Proteomes" id="UP001565368">
    <property type="component" value="Unassembled WGS sequence"/>
</dbReference>
<reference evidence="1 2" key="1">
    <citation type="submission" date="2023-08" db="EMBL/GenBank/DDBJ databases">
        <title>Annotated Genome Sequence of Vanrija albida AlHP1.</title>
        <authorList>
            <person name="Herzog R."/>
        </authorList>
    </citation>
    <scope>NUCLEOTIDE SEQUENCE [LARGE SCALE GENOMIC DNA]</scope>
    <source>
        <strain evidence="1 2">AlHP1</strain>
    </source>
</reference>
<evidence type="ECO:0000313" key="2">
    <source>
        <dbReference type="Proteomes" id="UP001565368"/>
    </source>
</evidence>
<gene>
    <name evidence="1" type="ORF">Q8F55_005423</name>
</gene>
<organism evidence="1 2">
    <name type="scientific">Vanrija albida</name>
    <dbReference type="NCBI Taxonomy" id="181172"/>
    <lineage>
        <taxon>Eukaryota</taxon>
        <taxon>Fungi</taxon>
        <taxon>Dikarya</taxon>
        <taxon>Basidiomycota</taxon>
        <taxon>Agaricomycotina</taxon>
        <taxon>Tremellomycetes</taxon>
        <taxon>Trichosporonales</taxon>
        <taxon>Trichosporonaceae</taxon>
        <taxon>Vanrija</taxon>
    </lineage>
</organism>
<protein>
    <submittedName>
        <fullName evidence="1">Uncharacterized protein</fullName>
    </submittedName>
</protein>
<name>A0ABR3Q1M4_9TREE</name>
<keyword evidence="2" id="KW-1185">Reference proteome</keyword>
<dbReference type="GeneID" id="95986466"/>
<sequence>MVLWPPKNKKNPRTRIKIVAEARSTKLHWDAPAEGSSRGDPFAPLRPVCAKPTKAQLSEEREGEADTGRPHFCAVADFRLVRIPLVGAHTQGLEFDALLAALNSCVLDSLTVTLETGGVFPCADSFAERLIDRLELPLRRLRVESLSPALPLHELKRAVPAMARYVASPATAEVHEIGVAGYAAPRATDTMTQFIGLLESGQWAGYCCPGQGYRGPREKVRPNAKFKPLRESVNAYYVVNRRPHAQLRRDALRALVTARELLSAPRTERTGFADLPTELIHEIVRTAVWPGSTSPDVGAAGGASAHEGLTPRQWGVVLRHAEDREALARVAAEFTRLGVRSQRRPKAIRRADPLAQELRAEWMYNGGFGAPIDRPAMGAFGRGEKYVPAPDSPPQNACTQ</sequence>
<proteinExistence type="predicted"/>
<evidence type="ECO:0000313" key="1">
    <source>
        <dbReference type="EMBL" id="KAL1408610.1"/>
    </source>
</evidence>
<accession>A0ABR3Q1M4</accession>
<dbReference type="EMBL" id="JBBXJM010000004">
    <property type="protein sequence ID" value="KAL1408610.1"/>
    <property type="molecule type" value="Genomic_DNA"/>
</dbReference>
<dbReference type="RefSeq" id="XP_069208554.1">
    <property type="nucleotide sequence ID" value="XM_069353912.1"/>
</dbReference>
<comment type="caution">
    <text evidence="1">The sequence shown here is derived from an EMBL/GenBank/DDBJ whole genome shotgun (WGS) entry which is preliminary data.</text>
</comment>